<dbReference type="Proteomes" id="UP000469424">
    <property type="component" value="Unassembled WGS sequence"/>
</dbReference>
<proteinExistence type="predicted"/>
<dbReference type="Gene3D" id="3.40.1190.10">
    <property type="entry name" value="Mur-like, catalytic domain"/>
    <property type="match status" value="1"/>
</dbReference>
<dbReference type="SUPFAM" id="SSF53623">
    <property type="entry name" value="MurD-like peptide ligases, catalytic domain"/>
    <property type="match status" value="1"/>
</dbReference>
<dbReference type="EMBL" id="VUNA01000002">
    <property type="protein sequence ID" value="MST70076.1"/>
    <property type="molecule type" value="Genomic_DNA"/>
</dbReference>
<dbReference type="InterPro" id="IPR013221">
    <property type="entry name" value="Mur_ligase_cen"/>
</dbReference>
<evidence type="ECO:0000256" key="1">
    <source>
        <dbReference type="ARBA" id="ARBA00004752"/>
    </source>
</evidence>
<feature type="domain" description="Lipid II isoglutaminyl synthase (glutamine-hydrolyzing) subunit MurT C-terminal" evidence="3">
    <location>
        <begin position="326"/>
        <end position="434"/>
    </location>
</feature>
<comment type="caution">
    <text evidence="4">The sequence shown here is derived from an EMBL/GenBank/DDBJ whole genome shotgun (WGS) entry which is preliminary data.</text>
</comment>
<dbReference type="AlphaFoldDB" id="A0A6N7XJG3"/>
<dbReference type="Pfam" id="PF08353">
    <property type="entry name" value="MurT_C"/>
    <property type="match status" value="1"/>
</dbReference>
<protein>
    <submittedName>
        <fullName evidence="4">DUF1727 domain-containing protein</fullName>
    </submittedName>
</protein>
<dbReference type="GO" id="GO:0005524">
    <property type="term" value="F:ATP binding"/>
    <property type="evidence" value="ECO:0007669"/>
    <property type="project" value="InterPro"/>
</dbReference>
<organism evidence="4 5">
    <name type="scientific">Mogibacterium kristiansenii</name>
    <dbReference type="NCBI Taxonomy" id="2606708"/>
    <lineage>
        <taxon>Bacteria</taxon>
        <taxon>Bacillati</taxon>
        <taxon>Bacillota</taxon>
        <taxon>Clostridia</taxon>
        <taxon>Peptostreptococcales</taxon>
        <taxon>Anaerovoracaceae</taxon>
        <taxon>Mogibacterium</taxon>
    </lineage>
</organism>
<dbReference type="RefSeq" id="WP_154553636.1">
    <property type="nucleotide sequence ID" value="NZ_JAQXUZ010000021.1"/>
</dbReference>
<reference evidence="4 5" key="1">
    <citation type="submission" date="2019-08" db="EMBL/GenBank/DDBJ databases">
        <title>In-depth cultivation of the pig gut microbiome towards novel bacterial diversity and tailored functional studies.</title>
        <authorList>
            <person name="Wylensek D."/>
            <person name="Hitch T.C.A."/>
            <person name="Clavel T."/>
        </authorList>
    </citation>
    <scope>NUCLEOTIDE SEQUENCE [LARGE SCALE GENOMIC DNA]</scope>
    <source>
        <strain evidence="4 5">WCA-MUC-591-APC-4B</strain>
    </source>
</reference>
<gene>
    <name evidence="4" type="ORF">FYJ65_01775</name>
</gene>
<evidence type="ECO:0000313" key="4">
    <source>
        <dbReference type="EMBL" id="MST70076.1"/>
    </source>
</evidence>
<feature type="domain" description="Mur ligase central" evidence="2">
    <location>
        <begin position="57"/>
        <end position="204"/>
    </location>
</feature>
<dbReference type="GO" id="GO:0016881">
    <property type="term" value="F:acid-amino acid ligase activity"/>
    <property type="evidence" value="ECO:0007669"/>
    <property type="project" value="InterPro"/>
</dbReference>
<name>A0A6N7XJG3_9FIRM</name>
<evidence type="ECO:0000313" key="5">
    <source>
        <dbReference type="Proteomes" id="UP000469424"/>
    </source>
</evidence>
<dbReference type="PANTHER" id="PTHR23135:SF7">
    <property type="entry name" value="LIPID II ISOGLUTAMINYL SYNTHASE (GLUTAMINE-HYDROLYZING) SUBUNIT MURT"/>
    <property type="match status" value="1"/>
</dbReference>
<dbReference type="PANTHER" id="PTHR23135">
    <property type="entry name" value="MUR LIGASE FAMILY MEMBER"/>
    <property type="match status" value="1"/>
</dbReference>
<evidence type="ECO:0000259" key="3">
    <source>
        <dbReference type="Pfam" id="PF08353"/>
    </source>
</evidence>
<accession>A0A6N7XJG3</accession>
<keyword evidence="5" id="KW-1185">Reference proteome</keyword>
<comment type="pathway">
    <text evidence="1">Cell wall biogenesis; peptidoglycan biosynthesis.</text>
</comment>
<dbReference type="InterPro" id="IPR013564">
    <property type="entry name" value="MurT_C"/>
</dbReference>
<dbReference type="Pfam" id="PF08245">
    <property type="entry name" value="Mur_ligase_M"/>
    <property type="match status" value="1"/>
</dbReference>
<sequence>MKRIWFTIVLWGSKFGLFLCRLLGKNGTYIAGAFALKLQKDFITHFTHVDPERTLFITGTNGKSTTNNLIVHALRASGKKVTTNLEGANLITGVATAMIRDSSMLGRVNGDYLIFETDERYLAQIYEQLPAKNLCVTNIQKDQVQRNGEPDFIYKKIAKVVNKDMRIFVNNEEPRALSLEDYAGEVRTYSVERHSKSFEKNGFYDVTMGCPKCNNKIAFNYYNVDNVGEFRCTSCGFHSRIQPDVQVTDVDFENRTFRCDGVSVHMPYDQPFFLYNYALAIAVCKMFGVGAESVSKSFESFRNIAGRLELIPYKTKEIKYIRIKQENPETLTTAFDFISQDKERKIFLIGLEQLEDFQPFYTNTFYAFDCDVESLLHSNIEHCISFSEAVAYDTANRLIYGGFPEDRITVIPSDENDDIFAELDKYDCDNVYLITWLHKYEQMMEDLPKYE</sequence>
<evidence type="ECO:0000259" key="2">
    <source>
        <dbReference type="Pfam" id="PF08245"/>
    </source>
</evidence>
<dbReference type="InterPro" id="IPR036565">
    <property type="entry name" value="Mur-like_cat_sf"/>
</dbReference>